<proteinExistence type="predicted"/>
<evidence type="ECO:0000313" key="1">
    <source>
        <dbReference type="EMBL" id="SVB02447.1"/>
    </source>
</evidence>
<accession>A0A382AN84</accession>
<dbReference type="NCBIfam" id="NF041238">
    <property type="entry name" value="AhpD_rel_CFYUT"/>
    <property type="match status" value="1"/>
</dbReference>
<dbReference type="EMBL" id="UINC01025930">
    <property type="protein sequence ID" value="SVB02447.1"/>
    <property type="molecule type" value="Genomic_DNA"/>
</dbReference>
<dbReference type="AlphaFoldDB" id="A0A382AN84"/>
<protein>
    <submittedName>
        <fullName evidence="1">Uncharacterized protein</fullName>
    </submittedName>
</protein>
<reference evidence="1" key="1">
    <citation type="submission" date="2018-05" db="EMBL/GenBank/DDBJ databases">
        <authorList>
            <person name="Lanie J.A."/>
            <person name="Ng W.-L."/>
            <person name="Kazmierczak K.M."/>
            <person name="Andrzejewski T.M."/>
            <person name="Davidsen T.M."/>
            <person name="Wayne K.J."/>
            <person name="Tettelin H."/>
            <person name="Glass J.I."/>
            <person name="Rusch D."/>
            <person name="Podicherti R."/>
            <person name="Tsui H.-C.T."/>
            <person name="Winkler M.E."/>
        </authorList>
    </citation>
    <scope>NUCLEOTIDE SEQUENCE</scope>
</reference>
<organism evidence="1">
    <name type="scientific">marine metagenome</name>
    <dbReference type="NCBI Taxonomy" id="408172"/>
    <lineage>
        <taxon>unclassified sequences</taxon>
        <taxon>metagenomes</taxon>
        <taxon>ecological metagenomes</taxon>
    </lineage>
</organism>
<sequence>MQLNALNVSPLPMRGDLKSALSRAWSEVPRTGAWLTGEQRLAVAREARRAWACKLCQRRKQALSPYGSEGSHDSVSGLPEGWVETIHRIVTDSGRITEDWYDTMIATGILEDEYIEILSLTTIVSCIDSFTHAIGSEELILADTAETGDPERRRPGGVEVGPGWAPTVSPSNAGSEFGDFYDNGHQFIRRSLTLVPDELNRFWRLMNSLYMANPAVKELEGVERAISRAQIEFVATRVSAYLDCFY</sequence>
<name>A0A382AN84_9ZZZZ</name>
<gene>
    <name evidence="1" type="ORF">METZ01_LOCUS155301</name>
</gene>